<organism evidence="2 3">
    <name type="scientific">Evansella alkalicola</name>
    <dbReference type="NCBI Taxonomy" id="745819"/>
    <lineage>
        <taxon>Bacteria</taxon>
        <taxon>Bacillati</taxon>
        <taxon>Bacillota</taxon>
        <taxon>Bacilli</taxon>
        <taxon>Bacillales</taxon>
        <taxon>Bacillaceae</taxon>
        <taxon>Evansella</taxon>
    </lineage>
</organism>
<dbReference type="EMBL" id="JAHQCR010000034">
    <property type="protein sequence ID" value="MBU9721448.1"/>
    <property type="molecule type" value="Genomic_DNA"/>
</dbReference>
<dbReference type="RefSeq" id="WP_140354959.1">
    <property type="nucleotide sequence ID" value="NZ_JAHQCR010000034.1"/>
</dbReference>
<feature type="transmembrane region" description="Helical" evidence="1">
    <location>
        <begin position="42"/>
        <end position="71"/>
    </location>
</feature>
<dbReference type="Gene3D" id="3.40.630.30">
    <property type="match status" value="1"/>
</dbReference>
<protein>
    <submittedName>
        <fullName evidence="2">YgjV family protein</fullName>
    </submittedName>
</protein>
<gene>
    <name evidence="2" type="ORF">KS407_08320</name>
</gene>
<dbReference type="InterPro" id="IPR016181">
    <property type="entry name" value="Acyl_CoA_acyltransferase"/>
</dbReference>
<keyword evidence="3" id="KW-1185">Reference proteome</keyword>
<keyword evidence="1" id="KW-0812">Transmembrane</keyword>
<keyword evidence="1" id="KW-1133">Transmembrane helix</keyword>
<evidence type="ECO:0000256" key="1">
    <source>
        <dbReference type="SAM" id="Phobius"/>
    </source>
</evidence>
<evidence type="ECO:0000313" key="3">
    <source>
        <dbReference type="Proteomes" id="UP000790580"/>
    </source>
</evidence>
<dbReference type="Proteomes" id="UP000790580">
    <property type="component" value="Unassembled WGS sequence"/>
</dbReference>
<proteinExistence type="predicted"/>
<comment type="caution">
    <text evidence="2">The sequence shown here is derived from an EMBL/GenBank/DDBJ whole genome shotgun (WGS) entry which is preliminary data.</text>
</comment>
<name>A0ABS6JSA1_9BACI</name>
<keyword evidence="1" id="KW-0472">Membrane</keyword>
<dbReference type="SUPFAM" id="SSF55729">
    <property type="entry name" value="Acyl-CoA N-acyltransferases (Nat)"/>
    <property type="match status" value="1"/>
</dbReference>
<feature type="transmembrane region" description="Helical" evidence="1">
    <location>
        <begin position="12"/>
        <end position="30"/>
    </location>
</feature>
<sequence>MEKVTINWLEWLGYLASLIVLISLLMSSIIKLRWINLIGSSIFSLYGFLIGALPVGFMNLGIAIINVYYLYKIYQYKEYFKLLPIDAGSQYFTHFLTFYKEELEKYGNKTSFDMKDYEVSFYILRNMVPAGVFIASKHNENTLEIELDFAIPEYRDFKIGNYIYDHSKHFFTEKGYNTLVSYTTNEKQMNYLKKIGFSEQKDGRGNLYFKKELN</sequence>
<accession>A0ABS6JSA1</accession>
<evidence type="ECO:0000313" key="2">
    <source>
        <dbReference type="EMBL" id="MBU9721448.1"/>
    </source>
</evidence>
<reference evidence="2 3" key="1">
    <citation type="submission" date="2021-06" db="EMBL/GenBank/DDBJ databases">
        <title>Bacillus sp. RD4P76, an endophyte from a halophyte.</title>
        <authorList>
            <person name="Sun J.-Q."/>
        </authorList>
    </citation>
    <scope>NUCLEOTIDE SEQUENCE [LARGE SCALE GENOMIC DNA]</scope>
    <source>
        <strain evidence="2 3">JCM 17098</strain>
    </source>
</reference>